<protein>
    <recommendedName>
        <fullName evidence="9">DAGKc domain-containing protein</fullName>
    </recommendedName>
</protein>
<keyword evidence="4" id="KW-0547">Nucleotide-binding</keyword>
<dbReference type="PROSITE" id="PS50146">
    <property type="entry name" value="DAGK"/>
    <property type="match status" value="1"/>
</dbReference>
<dbReference type="SMART" id="SM00046">
    <property type="entry name" value="DAGKc"/>
    <property type="match status" value="1"/>
</dbReference>
<evidence type="ECO:0000256" key="8">
    <source>
        <dbReference type="ARBA" id="ARBA00023264"/>
    </source>
</evidence>
<dbReference type="Pfam" id="PF19279">
    <property type="entry name" value="YegS_C"/>
    <property type="match status" value="1"/>
</dbReference>
<dbReference type="GO" id="GO:0016301">
    <property type="term" value="F:kinase activity"/>
    <property type="evidence" value="ECO:0007669"/>
    <property type="project" value="UniProtKB-KW"/>
</dbReference>
<dbReference type="GO" id="GO:0008654">
    <property type="term" value="P:phospholipid biosynthetic process"/>
    <property type="evidence" value="ECO:0007669"/>
    <property type="project" value="UniProtKB-KW"/>
</dbReference>
<accession>A0A161V7B7</accession>
<feature type="domain" description="DAGKc" evidence="9">
    <location>
        <begin position="1"/>
        <end position="138"/>
    </location>
</feature>
<dbReference type="AlphaFoldDB" id="A0A161V7B7"/>
<comment type="similarity">
    <text evidence="2">Belongs to the diacylglycerol/lipid kinase family.</text>
</comment>
<dbReference type="InterPro" id="IPR050187">
    <property type="entry name" value="Lipid_Phosphate_FormReg"/>
</dbReference>
<evidence type="ECO:0000256" key="5">
    <source>
        <dbReference type="ARBA" id="ARBA00022777"/>
    </source>
</evidence>
<keyword evidence="7" id="KW-0444">Lipid biosynthesis</keyword>
<keyword evidence="7" id="KW-0594">Phospholipid biosynthesis</keyword>
<evidence type="ECO:0000256" key="4">
    <source>
        <dbReference type="ARBA" id="ARBA00022741"/>
    </source>
</evidence>
<proteinExistence type="inferred from homology"/>
<dbReference type="Gene3D" id="2.60.200.40">
    <property type="match status" value="1"/>
</dbReference>
<gene>
    <name evidence="10" type="ORF">TY91_04720</name>
</gene>
<name>A0A161V7B7_SECCO</name>
<dbReference type="PANTHER" id="PTHR12358">
    <property type="entry name" value="SPHINGOSINE KINASE"/>
    <property type="match status" value="1"/>
</dbReference>
<dbReference type="Pfam" id="PF00781">
    <property type="entry name" value="DAGK_cat"/>
    <property type="match status" value="1"/>
</dbReference>
<keyword evidence="6" id="KW-0067">ATP-binding</keyword>
<dbReference type="PANTHER" id="PTHR12358:SF54">
    <property type="entry name" value="SPHINGOSINE KINASE RELATED PROTEIN"/>
    <property type="match status" value="1"/>
</dbReference>
<dbReference type="PATRIC" id="fig|33960.6.peg.1417"/>
<dbReference type="SUPFAM" id="SSF111331">
    <property type="entry name" value="NAD kinase/diacylglycerol kinase-like"/>
    <property type="match status" value="1"/>
</dbReference>
<dbReference type="GO" id="GO:0005524">
    <property type="term" value="F:ATP binding"/>
    <property type="evidence" value="ECO:0007669"/>
    <property type="project" value="UniProtKB-KW"/>
</dbReference>
<evidence type="ECO:0000259" key="9">
    <source>
        <dbReference type="PROSITE" id="PS50146"/>
    </source>
</evidence>
<keyword evidence="5" id="KW-0418">Kinase</keyword>
<evidence type="ECO:0000256" key="1">
    <source>
        <dbReference type="ARBA" id="ARBA00001946"/>
    </source>
</evidence>
<evidence type="ECO:0000313" key="11">
    <source>
        <dbReference type="Proteomes" id="UP000076480"/>
    </source>
</evidence>
<evidence type="ECO:0000256" key="3">
    <source>
        <dbReference type="ARBA" id="ARBA00022679"/>
    </source>
</evidence>
<keyword evidence="8" id="KW-1208">Phospholipid metabolism</keyword>
<evidence type="ECO:0000313" key="10">
    <source>
        <dbReference type="EMBL" id="KZL42563.1"/>
    </source>
</evidence>
<dbReference type="InterPro" id="IPR045540">
    <property type="entry name" value="YegS/DAGK_C"/>
</dbReference>
<keyword evidence="3" id="KW-0808">Transferase</keyword>
<keyword evidence="7" id="KW-0443">Lipid metabolism</keyword>
<dbReference type="EMBL" id="JYDC01000024">
    <property type="protein sequence ID" value="KZL42563.1"/>
    <property type="molecule type" value="Genomic_DNA"/>
</dbReference>
<reference evidence="10 11" key="1">
    <citation type="submission" date="2015-02" db="EMBL/GenBank/DDBJ databases">
        <title>Draft genome sequence of Lactobacillus collinoides CUPV2371 isolated from a natural cider, the first genome sequence of a strain of this species.</title>
        <authorList>
            <person name="Puertas A.I."/>
            <person name="Spano G."/>
            <person name="Capozzi V."/>
            <person name="Lamontanara A."/>
            <person name="Orru L."/>
            <person name="Duenas M.T."/>
        </authorList>
    </citation>
    <scope>NUCLEOTIDE SEQUENCE [LARGE SCALE GENOMIC DNA]</scope>
    <source>
        <strain evidence="10 11">237</strain>
    </source>
</reference>
<comment type="caution">
    <text evidence="10">The sequence shown here is derived from an EMBL/GenBank/DDBJ whole genome shotgun (WGS) entry which is preliminary data.</text>
</comment>
<dbReference type="InterPro" id="IPR016064">
    <property type="entry name" value="NAD/diacylglycerol_kinase_sf"/>
</dbReference>
<dbReference type="Gene3D" id="3.40.50.10330">
    <property type="entry name" value="Probable inorganic polyphosphate/atp-NAD kinase, domain 1"/>
    <property type="match status" value="1"/>
</dbReference>
<comment type="cofactor">
    <cofactor evidence="1">
        <name>Mg(2+)</name>
        <dbReference type="ChEBI" id="CHEBI:18420"/>
    </cofactor>
</comment>
<evidence type="ECO:0000256" key="2">
    <source>
        <dbReference type="ARBA" id="ARBA00005983"/>
    </source>
</evidence>
<sequence length="312" mass="34791">MSVVGEFIINKDAGNARLVKQMPRLVALIAANFTQHHVHQTHQPGDANLVAKQLVRDYREHLADLQLIVVGGDGTLHDVVNGLQEMGRGQVPIGYIPTGTGNDFARANHIPLNYQEAAASLTSAVQRDVHVGRVTAKEFDTKYFINNFGIGIDALVVYATNHSRLKNVLNRLKLGSLSYPMHFATALVHQQAFTASWGQKKLDHHDDRAYLCVFTNHPFLGGGVRLIMPADDDRNALHLVIVRKEKWQLIAQALVALIKKKPKLPQIHHYEGAEFHFETEAGEHIQVDGEELQGPLHATFTQVTQRFLLPKN</sequence>
<dbReference type="InterPro" id="IPR005218">
    <property type="entry name" value="Diacylglycerol/lipid_kinase"/>
</dbReference>
<evidence type="ECO:0000256" key="6">
    <source>
        <dbReference type="ARBA" id="ARBA00022840"/>
    </source>
</evidence>
<organism evidence="10 11">
    <name type="scientific">Secundilactobacillus collinoides</name>
    <name type="common">Lactobacillus collinoides</name>
    <dbReference type="NCBI Taxonomy" id="33960"/>
    <lineage>
        <taxon>Bacteria</taxon>
        <taxon>Bacillati</taxon>
        <taxon>Bacillota</taxon>
        <taxon>Bacilli</taxon>
        <taxon>Lactobacillales</taxon>
        <taxon>Lactobacillaceae</taxon>
        <taxon>Secundilactobacillus</taxon>
    </lineage>
</organism>
<dbReference type="InterPro" id="IPR001206">
    <property type="entry name" value="Diacylglycerol_kinase_cat_dom"/>
</dbReference>
<dbReference type="Proteomes" id="UP000076480">
    <property type="component" value="Unassembled WGS sequence"/>
</dbReference>
<keyword evidence="11" id="KW-1185">Reference proteome</keyword>
<dbReference type="NCBIfam" id="TIGR00147">
    <property type="entry name" value="YegS/Rv2252/BmrU family lipid kinase"/>
    <property type="match status" value="1"/>
</dbReference>
<evidence type="ECO:0000256" key="7">
    <source>
        <dbReference type="ARBA" id="ARBA00023209"/>
    </source>
</evidence>
<dbReference type="InterPro" id="IPR017438">
    <property type="entry name" value="ATP-NAD_kinase_N"/>
</dbReference>